<name>A0A0B1RY79_OESDE</name>
<accession>A0A0B1RY79</accession>
<dbReference type="AlphaFoldDB" id="A0A0B1RY79"/>
<gene>
    <name evidence="1" type="ORF">OESDEN_23784</name>
</gene>
<dbReference type="Proteomes" id="UP000053660">
    <property type="component" value="Unassembled WGS sequence"/>
</dbReference>
<sequence length="117" mass="14067">MWRLHHREAYEWSRQFKHNLASSTLSLRVVSSLVLELCFFNRQMDNQFLSRLVRMACFSHVFSRPMAPTHCTNWMVMAAFLRTMKMSWMRHVLQSRLLGSLADVRLRRRVQQVILLE</sequence>
<organism evidence="1 2">
    <name type="scientific">Oesophagostomum dentatum</name>
    <name type="common">Nodular worm</name>
    <dbReference type="NCBI Taxonomy" id="61180"/>
    <lineage>
        <taxon>Eukaryota</taxon>
        <taxon>Metazoa</taxon>
        <taxon>Ecdysozoa</taxon>
        <taxon>Nematoda</taxon>
        <taxon>Chromadorea</taxon>
        <taxon>Rhabditida</taxon>
        <taxon>Rhabditina</taxon>
        <taxon>Rhabditomorpha</taxon>
        <taxon>Strongyloidea</taxon>
        <taxon>Strongylidae</taxon>
        <taxon>Oesophagostomum</taxon>
    </lineage>
</organism>
<evidence type="ECO:0000313" key="2">
    <source>
        <dbReference type="Proteomes" id="UP000053660"/>
    </source>
</evidence>
<proteinExistence type="predicted"/>
<reference evidence="1 2" key="1">
    <citation type="submission" date="2014-03" db="EMBL/GenBank/DDBJ databases">
        <title>Draft genome of the hookworm Oesophagostomum dentatum.</title>
        <authorList>
            <person name="Mitreva M."/>
        </authorList>
    </citation>
    <scope>NUCLEOTIDE SEQUENCE [LARGE SCALE GENOMIC DNA]</scope>
    <source>
        <strain evidence="1 2">OD-Hann</strain>
    </source>
</reference>
<keyword evidence="2" id="KW-1185">Reference proteome</keyword>
<dbReference type="EMBL" id="KN611598">
    <property type="protein sequence ID" value="KHJ76596.1"/>
    <property type="molecule type" value="Genomic_DNA"/>
</dbReference>
<protein>
    <submittedName>
        <fullName evidence="1">Uncharacterized protein</fullName>
    </submittedName>
</protein>
<evidence type="ECO:0000313" key="1">
    <source>
        <dbReference type="EMBL" id="KHJ76596.1"/>
    </source>
</evidence>